<feature type="transmembrane region" description="Helical" evidence="1">
    <location>
        <begin position="35"/>
        <end position="53"/>
    </location>
</feature>
<accession>A0ABR9PI58</accession>
<feature type="transmembrane region" description="Helical" evidence="1">
    <location>
        <begin position="132"/>
        <end position="153"/>
    </location>
</feature>
<evidence type="ECO:0000313" key="3">
    <source>
        <dbReference type="Proteomes" id="UP001516472"/>
    </source>
</evidence>
<gene>
    <name evidence="2" type="ORF">G4177_05405</name>
</gene>
<keyword evidence="3" id="KW-1185">Reference proteome</keyword>
<name>A0ABR9PI58_9BACT</name>
<evidence type="ECO:0000256" key="1">
    <source>
        <dbReference type="SAM" id="Phobius"/>
    </source>
</evidence>
<proteinExistence type="predicted"/>
<protein>
    <submittedName>
        <fullName evidence="2">Uncharacterized protein</fullName>
    </submittedName>
</protein>
<keyword evidence="1" id="KW-1133">Transmembrane helix</keyword>
<keyword evidence="1" id="KW-0812">Transmembrane</keyword>
<organism evidence="2 3">
    <name type="scientific">Corallococcus soli</name>
    <dbReference type="NCBI Taxonomy" id="2710757"/>
    <lineage>
        <taxon>Bacteria</taxon>
        <taxon>Pseudomonadati</taxon>
        <taxon>Myxococcota</taxon>
        <taxon>Myxococcia</taxon>
        <taxon>Myxococcales</taxon>
        <taxon>Cystobacterineae</taxon>
        <taxon>Myxococcaceae</taxon>
        <taxon>Corallococcus</taxon>
    </lineage>
</organism>
<dbReference type="RefSeq" id="WP_193346981.1">
    <property type="nucleotide sequence ID" value="NZ_CBCSIP010000175.1"/>
</dbReference>
<keyword evidence="1" id="KW-0472">Membrane</keyword>
<reference evidence="2 3" key="1">
    <citation type="submission" date="2020-02" db="EMBL/GenBank/DDBJ databases">
        <authorList>
            <person name="Babadi Z.K."/>
            <person name="Risdian C."/>
            <person name="Ebrahimipour G.H."/>
            <person name="Wink J."/>
        </authorList>
    </citation>
    <scope>NUCLEOTIDE SEQUENCE [LARGE SCALE GENOMIC DNA]</scope>
    <source>
        <strain evidence="2 3">ZKHCc1 1396</strain>
    </source>
</reference>
<comment type="caution">
    <text evidence="2">The sequence shown here is derived from an EMBL/GenBank/DDBJ whole genome shotgun (WGS) entry which is preliminary data.</text>
</comment>
<feature type="transmembrane region" description="Helical" evidence="1">
    <location>
        <begin position="59"/>
        <end position="85"/>
    </location>
</feature>
<dbReference type="EMBL" id="JAAIYO010000001">
    <property type="protein sequence ID" value="MBE4747616.1"/>
    <property type="molecule type" value="Genomic_DNA"/>
</dbReference>
<evidence type="ECO:0000313" key="2">
    <source>
        <dbReference type="EMBL" id="MBE4747616.1"/>
    </source>
</evidence>
<feature type="transmembrane region" description="Helical" evidence="1">
    <location>
        <begin position="6"/>
        <end position="23"/>
    </location>
</feature>
<sequence length="172" mass="18489">MVLAEGLIWTSLGGFASSIILLQDSIHGGERVGDVAGAVVILGLCFAGARRAWRHEAASLFWASIALTEVLRLIAGPVVLGLLLLHFRGRGVLPDSLGVFMGSAFFWWPLLLLASGASAFVQVRRFPAPRALRLVCAVGGATTAVLLVLAMFFRPVPTLYYLRILWTLFGPT</sequence>
<dbReference type="Proteomes" id="UP001516472">
    <property type="component" value="Unassembled WGS sequence"/>
</dbReference>
<feature type="transmembrane region" description="Helical" evidence="1">
    <location>
        <begin position="97"/>
        <end position="120"/>
    </location>
</feature>